<protein>
    <recommendedName>
        <fullName evidence="2">Solute-binding protein family 5 domain-containing protein</fullName>
    </recommendedName>
</protein>
<evidence type="ECO:0000313" key="3">
    <source>
        <dbReference type="EMBL" id="GAI94031.1"/>
    </source>
</evidence>
<dbReference type="GO" id="GO:0015833">
    <property type="term" value="P:peptide transport"/>
    <property type="evidence" value="ECO:0007669"/>
    <property type="project" value="TreeGrafter"/>
</dbReference>
<evidence type="ECO:0000256" key="1">
    <source>
        <dbReference type="ARBA" id="ARBA00022729"/>
    </source>
</evidence>
<keyword evidence="1" id="KW-0732">Signal</keyword>
<evidence type="ECO:0000259" key="2">
    <source>
        <dbReference type="Pfam" id="PF00496"/>
    </source>
</evidence>
<dbReference type="InterPro" id="IPR039424">
    <property type="entry name" value="SBP_5"/>
</dbReference>
<dbReference type="PANTHER" id="PTHR30290:SF38">
    <property type="entry name" value="D,D-DIPEPTIDE-BINDING PERIPLASMIC PROTEIN DDPA-RELATED"/>
    <property type="match status" value="1"/>
</dbReference>
<dbReference type="SUPFAM" id="SSF53850">
    <property type="entry name" value="Periplasmic binding protein-like II"/>
    <property type="match status" value="1"/>
</dbReference>
<comment type="caution">
    <text evidence="3">The sequence shown here is derived from an EMBL/GenBank/DDBJ whole genome shotgun (WGS) entry which is preliminary data.</text>
</comment>
<name>X1TRP7_9ZZZZ</name>
<dbReference type="InterPro" id="IPR000914">
    <property type="entry name" value="SBP_5_dom"/>
</dbReference>
<dbReference type="Gene3D" id="3.40.190.10">
    <property type="entry name" value="Periplasmic binding protein-like II"/>
    <property type="match status" value="1"/>
</dbReference>
<organism evidence="3">
    <name type="scientific">marine sediment metagenome</name>
    <dbReference type="NCBI Taxonomy" id="412755"/>
    <lineage>
        <taxon>unclassified sequences</taxon>
        <taxon>metagenomes</taxon>
        <taxon>ecological metagenomes</taxon>
    </lineage>
</organism>
<sequence>ASVHFYPYLSFLVLGDIETYGPRGTNDYAFCLHQEIPDQYLGGDLAESWEVSEEGLVFHLREGCMYTGNANIGMEAREVTAEDVVIGLEHIMEGPLGAGASKFVKDIYAEGRYTVVIDFNYYEFLWGPMLIFGMGSILYPPEVIEAGAENWRNQCGSGPFILKEYVSGSASTYERNPDHWGTTTIDGVEYETPFVDKLVLPIMPDELTMIAALRTAKIDLVGVAVRHVESLAETTPELIIHKYVSGGMVCVSPQIAHGPFADRDVRRALMVGMD</sequence>
<gene>
    <name evidence="3" type="ORF">S12H4_32890</name>
</gene>
<proteinExistence type="predicted"/>
<dbReference type="GO" id="GO:1904680">
    <property type="term" value="F:peptide transmembrane transporter activity"/>
    <property type="evidence" value="ECO:0007669"/>
    <property type="project" value="TreeGrafter"/>
</dbReference>
<feature type="non-terminal residue" evidence="3">
    <location>
        <position position="1"/>
    </location>
</feature>
<accession>X1TRP7</accession>
<dbReference type="PANTHER" id="PTHR30290">
    <property type="entry name" value="PERIPLASMIC BINDING COMPONENT OF ABC TRANSPORTER"/>
    <property type="match status" value="1"/>
</dbReference>
<feature type="domain" description="Solute-binding protein family 5" evidence="2">
    <location>
        <begin position="43"/>
        <end position="274"/>
    </location>
</feature>
<feature type="non-terminal residue" evidence="3">
    <location>
        <position position="274"/>
    </location>
</feature>
<dbReference type="Pfam" id="PF00496">
    <property type="entry name" value="SBP_bac_5"/>
    <property type="match status" value="1"/>
</dbReference>
<reference evidence="3" key="1">
    <citation type="journal article" date="2014" name="Front. Microbiol.">
        <title>High frequency of phylogenetically diverse reductive dehalogenase-homologous genes in deep subseafloor sedimentary metagenomes.</title>
        <authorList>
            <person name="Kawai M."/>
            <person name="Futagami T."/>
            <person name="Toyoda A."/>
            <person name="Takaki Y."/>
            <person name="Nishi S."/>
            <person name="Hori S."/>
            <person name="Arai W."/>
            <person name="Tsubouchi T."/>
            <person name="Morono Y."/>
            <person name="Uchiyama I."/>
            <person name="Ito T."/>
            <person name="Fujiyama A."/>
            <person name="Inagaki F."/>
            <person name="Takami H."/>
        </authorList>
    </citation>
    <scope>NUCLEOTIDE SEQUENCE</scope>
    <source>
        <strain evidence="3">Expedition CK06-06</strain>
    </source>
</reference>
<dbReference type="AlphaFoldDB" id="X1TRP7"/>
<dbReference type="EMBL" id="BARW01019329">
    <property type="protein sequence ID" value="GAI94031.1"/>
    <property type="molecule type" value="Genomic_DNA"/>
</dbReference>